<keyword evidence="5" id="KW-0046">Antibiotic resistance</keyword>
<dbReference type="GO" id="GO:0046677">
    <property type="term" value="P:response to antibiotic"/>
    <property type="evidence" value="ECO:0007669"/>
    <property type="project" value="UniProtKB-KW"/>
</dbReference>
<comment type="caution">
    <text evidence="8">The sequence shown here is derived from an EMBL/GenBank/DDBJ whole genome shotgun (WGS) entry which is preliminary data.</text>
</comment>
<dbReference type="PIRSF" id="PIRSF006648">
    <property type="entry name" value="DrrB"/>
    <property type="match status" value="1"/>
</dbReference>
<reference evidence="8 9" key="1">
    <citation type="submission" date="2018-02" db="EMBL/GenBank/DDBJ databases">
        <title>Bacteriophage NCPPB3778 and a type I-E CRISPR drive the evolution of the US Biological Select Agent, Rathayibacter toxicus.</title>
        <authorList>
            <person name="Davis E.W.II."/>
            <person name="Tabima J.F."/>
            <person name="Weisberg A.J."/>
            <person name="Lopes L.D."/>
            <person name="Wiseman M.S."/>
            <person name="Wiseman M.S."/>
            <person name="Pupko T."/>
            <person name="Belcher M.S."/>
            <person name="Sechler A.J."/>
            <person name="Tancos M.A."/>
            <person name="Schroeder B.K."/>
            <person name="Murray T.D."/>
            <person name="Luster D.G."/>
            <person name="Schneider W.L."/>
            <person name="Rogers E."/>
            <person name="Andreote F.D."/>
            <person name="Grunwald N.J."/>
            <person name="Putnam M.L."/>
            <person name="Chang J.H."/>
        </authorList>
    </citation>
    <scope>NUCLEOTIDE SEQUENCE [LARGE SCALE GENOMIC DNA]</scope>
    <source>
        <strain evidence="8 9">AY1I9</strain>
    </source>
</reference>
<dbReference type="InterPro" id="IPR013525">
    <property type="entry name" value="ABC2_TM"/>
</dbReference>
<dbReference type="EMBL" id="PSUL01000017">
    <property type="protein sequence ID" value="PPF13870.1"/>
    <property type="molecule type" value="Genomic_DNA"/>
</dbReference>
<feature type="transmembrane region" description="Helical" evidence="6">
    <location>
        <begin position="223"/>
        <end position="244"/>
    </location>
</feature>
<evidence type="ECO:0000256" key="4">
    <source>
        <dbReference type="ARBA" id="ARBA00023136"/>
    </source>
</evidence>
<dbReference type="Pfam" id="PF01061">
    <property type="entry name" value="ABC2_membrane"/>
    <property type="match status" value="1"/>
</dbReference>
<dbReference type="Proteomes" id="UP000237881">
    <property type="component" value="Unassembled WGS sequence"/>
</dbReference>
<proteinExistence type="predicted"/>
<evidence type="ECO:0000256" key="3">
    <source>
        <dbReference type="ARBA" id="ARBA00022989"/>
    </source>
</evidence>
<dbReference type="PANTHER" id="PTHR43027:SF2">
    <property type="entry name" value="TRANSPORT PERMEASE PROTEIN"/>
    <property type="match status" value="1"/>
</dbReference>
<evidence type="ECO:0000256" key="6">
    <source>
        <dbReference type="SAM" id="Phobius"/>
    </source>
</evidence>
<dbReference type="InterPro" id="IPR052902">
    <property type="entry name" value="ABC-2_transporter"/>
</dbReference>
<keyword evidence="4 6" id="KW-0472">Membrane</keyword>
<evidence type="ECO:0000313" key="9">
    <source>
        <dbReference type="Proteomes" id="UP000237881"/>
    </source>
</evidence>
<feature type="transmembrane region" description="Helical" evidence="6">
    <location>
        <begin position="109"/>
        <end position="129"/>
    </location>
</feature>
<dbReference type="GO" id="GO:0016020">
    <property type="term" value="C:membrane"/>
    <property type="evidence" value="ECO:0007669"/>
    <property type="project" value="UniProtKB-SubCell"/>
</dbReference>
<dbReference type="AlphaFoldDB" id="A0ABD6W8H1"/>
<evidence type="ECO:0000256" key="5">
    <source>
        <dbReference type="ARBA" id="ARBA00023251"/>
    </source>
</evidence>
<accession>A0ABD6W8H1</accession>
<evidence type="ECO:0000256" key="1">
    <source>
        <dbReference type="ARBA" id="ARBA00004141"/>
    </source>
</evidence>
<feature type="domain" description="ABC-2 type transporter transmembrane" evidence="7">
    <location>
        <begin position="7"/>
        <end position="214"/>
    </location>
</feature>
<dbReference type="PANTHER" id="PTHR43027">
    <property type="entry name" value="DOXORUBICIN RESISTANCE ABC TRANSPORTER PERMEASE PROTEIN DRRC-RELATED"/>
    <property type="match status" value="1"/>
</dbReference>
<organism evidence="8 9">
    <name type="scientific">Rathayibacter rathayi</name>
    <name type="common">Corynebacterium rathayi</name>
    <dbReference type="NCBI Taxonomy" id="33887"/>
    <lineage>
        <taxon>Bacteria</taxon>
        <taxon>Bacillati</taxon>
        <taxon>Actinomycetota</taxon>
        <taxon>Actinomycetes</taxon>
        <taxon>Micrococcales</taxon>
        <taxon>Microbacteriaceae</taxon>
        <taxon>Rathayibacter</taxon>
    </lineage>
</organism>
<evidence type="ECO:0000259" key="7">
    <source>
        <dbReference type="Pfam" id="PF01061"/>
    </source>
</evidence>
<evidence type="ECO:0000256" key="2">
    <source>
        <dbReference type="ARBA" id="ARBA00022692"/>
    </source>
</evidence>
<keyword evidence="3 6" id="KW-1133">Transmembrane helix</keyword>
<gene>
    <name evidence="8" type="ORF">C5C04_08550</name>
</gene>
<feature type="transmembrane region" description="Helical" evidence="6">
    <location>
        <begin position="55"/>
        <end position="76"/>
    </location>
</feature>
<protein>
    <recommendedName>
        <fullName evidence="7">ABC-2 type transporter transmembrane domain-containing protein</fullName>
    </recommendedName>
</protein>
<evidence type="ECO:0000313" key="8">
    <source>
        <dbReference type="EMBL" id="PPF13870.1"/>
    </source>
</evidence>
<name>A0ABD6W8H1_RATRA</name>
<dbReference type="InterPro" id="IPR000412">
    <property type="entry name" value="ABC_2_transport"/>
</dbReference>
<feature type="transmembrane region" description="Helical" evidence="6">
    <location>
        <begin position="141"/>
        <end position="164"/>
    </location>
</feature>
<keyword evidence="2 6" id="KW-0812">Transmembrane</keyword>
<feature type="transmembrane region" description="Helical" evidence="6">
    <location>
        <begin position="171"/>
        <end position="189"/>
    </location>
</feature>
<dbReference type="RefSeq" id="WP_104256881.1">
    <property type="nucleotide sequence ID" value="NZ_PSUD01000013.1"/>
</dbReference>
<sequence>MTSFAVVAACVRIEILRFWREPIALFFTLIFPIVLIVIFGGSFGSHQDPSTGTSYYNSLVAIDAAFLIGNFTLMGVTNDLANQKEAGITDASSLFPLKAWQRFVIESSAYLLIVFAAVSLVTVYVFVTYRDVEFRGNIGHFALVLAVAYFAFVSIAKLIASLAFSARTLQLIGSTVFFVLLFTSGVVIPRESLPDAVSWFTTISPMYLTYSSLEGIWNNTIDWGVHLLQMAELVAIVVVFTLLARLRSRVRG</sequence>
<comment type="subcellular location">
    <subcellularLocation>
        <location evidence="1">Membrane</location>
        <topology evidence="1">Multi-pass membrane protein</topology>
    </subcellularLocation>
</comment>
<feature type="transmembrane region" description="Helical" evidence="6">
    <location>
        <begin position="23"/>
        <end position="43"/>
    </location>
</feature>